<evidence type="ECO:0000256" key="1">
    <source>
        <dbReference type="ARBA" id="ARBA00009846"/>
    </source>
</evidence>
<feature type="chain" id="PRO_5012259391" description="Uncharacterized protein ycf20" evidence="3">
    <location>
        <begin position="19"/>
        <end position="80"/>
    </location>
</feature>
<evidence type="ECO:0000256" key="3">
    <source>
        <dbReference type="SAM" id="SignalP"/>
    </source>
</evidence>
<evidence type="ECO:0000313" key="4">
    <source>
        <dbReference type="EMBL" id="OSX78625.1"/>
    </source>
</evidence>
<keyword evidence="5" id="KW-1185">Reference proteome</keyword>
<dbReference type="OrthoDB" id="5493at2759"/>
<comment type="similarity">
    <text evidence="1">Belongs to the ycf20 family.</text>
</comment>
<proteinExistence type="inferred from homology"/>
<dbReference type="AlphaFoldDB" id="A0A1X6PD16"/>
<dbReference type="PANTHER" id="PTHR33787">
    <property type="match status" value="1"/>
</dbReference>
<dbReference type="Pfam" id="PF04483">
    <property type="entry name" value="DUF565"/>
    <property type="match status" value="1"/>
</dbReference>
<dbReference type="EMBL" id="KV918809">
    <property type="protein sequence ID" value="OSX78625.1"/>
    <property type="molecule type" value="Genomic_DNA"/>
</dbReference>
<dbReference type="Proteomes" id="UP000218209">
    <property type="component" value="Unassembled WGS sequence"/>
</dbReference>
<evidence type="ECO:0000256" key="2">
    <source>
        <dbReference type="ARBA" id="ARBA00021534"/>
    </source>
</evidence>
<gene>
    <name evidence="4" type="ORF">BU14_0105s0043</name>
</gene>
<reference evidence="4 5" key="1">
    <citation type="submission" date="2017-03" db="EMBL/GenBank/DDBJ databases">
        <title>WGS assembly of Porphyra umbilicalis.</title>
        <authorList>
            <person name="Brawley S.H."/>
            <person name="Blouin N.A."/>
            <person name="Ficko-Blean E."/>
            <person name="Wheeler G.L."/>
            <person name="Lohr M."/>
            <person name="Goodson H.V."/>
            <person name="Jenkins J.W."/>
            <person name="Blaby-Haas C.E."/>
            <person name="Helliwell K.E."/>
            <person name="Chan C."/>
            <person name="Marriage T."/>
            <person name="Bhattacharya D."/>
            <person name="Klein A.S."/>
            <person name="Badis Y."/>
            <person name="Brodie J."/>
            <person name="Cao Y."/>
            <person name="Collen J."/>
            <person name="Dittami S.M."/>
            <person name="Gachon C.M."/>
            <person name="Green B.R."/>
            <person name="Karpowicz S."/>
            <person name="Kim J.W."/>
            <person name="Kudahl U."/>
            <person name="Lin S."/>
            <person name="Michel G."/>
            <person name="Mittag M."/>
            <person name="Olson B.J."/>
            <person name="Pangilinan J."/>
            <person name="Peng Y."/>
            <person name="Qiu H."/>
            <person name="Shu S."/>
            <person name="Singer J.T."/>
            <person name="Smith A.G."/>
            <person name="Sprecher B.N."/>
            <person name="Wagner V."/>
            <person name="Wang W."/>
            <person name="Wang Z.-Y."/>
            <person name="Yan J."/>
            <person name="Yarish C."/>
            <person name="Zoeuner-Riek S."/>
            <person name="Zhuang Y."/>
            <person name="Zou Y."/>
            <person name="Lindquist E.A."/>
            <person name="Grimwood J."/>
            <person name="Barry K."/>
            <person name="Rokhsar D.S."/>
            <person name="Schmutz J."/>
            <person name="Stiller J.W."/>
            <person name="Grossman A.R."/>
            <person name="Prochnik S.E."/>
        </authorList>
    </citation>
    <scope>NUCLEOTIDE SEQUENCE [LARGE SCALE GENOMIC DNA]</scope>
    <source>
        <strain evidence="4">4086291</strain>
    </source>
</reference>
<keyword evidence="3" id="KW-0732">Signal</keyword>
<feature type="signal peptide" evidence="3">
    <location>
        <begin position="1"/>
        <end position="18"/>
    </location>
</feature>
<name>A0A1X6PD16_PORUM</name>
<organism evidence="4 5">
    <name type="scientific">Porphyra umbilicalis</name>
    <name type="common">Purple laver</name>
    <name type="synonym">Red alga</name>
    <dbReference type="NCBI Taxonomy" id="2786"/>
    <lineage>
        <taxon>Eukaryota</taxon>
        <taxon>Rhodophyta</taxon>
        <taxon>Bangiophyceae</taxon>
        <taxon>Bangiales</taxon>
        <taxon>Bangiaceae</taxon>
        <taxon>Porphyra</taxon>
    </lineage>
</organism>
<dbReference type="PANTHER" id="PTHR33787:SF4">
    <property type="entry name" value="YCF20-LIKE PROTEIN"/>
    <property type="match status" value="1"/>
</dbReference>
<evidence type="ECO:0000313" key="5">
    <source>
        <dbReference type="Proteomes" id="UP000218209"/>
    </source>
</evidence>
<dbReference type="InterPro" id="IPR007572">
    <property type="entry name" value="Uncharacterised_Ycf20"/>
</dbReference>
<sequence>MTAATLALLLGFFSATSAATIIGSVADWDPLAAAVLIVYTEGLTRAYYSSRAPSVGLQLANAFKVGLEYGLFVDAFKLST</sequence>
<protein>
    <recommendedName>
        <fullName evidence="2">Uncharacterized protein ycf20</fullName>
    </recommendedName>
</protein>
<accession>A0A1X6PD16</accession>